<organism evidence="2 3">
    <name type="scientific">Rubripirellula obstinata</name>
    <dbReference type="NCBI Taxonomy" id="406547"/>
    <lineage>
        <taxon>Bacteria</taxon>
        <taxon>Pseudomonadati</taxon>
        <taxon>Planctomycetota</taxon>
        <taxon>Planctomycetia</taxon>
        <taxon>Pirellulales</taxon>
        <taxon>Pirellulaceae</taxon>
        <taxon>Rubripirellula</taxon>
    </lineage>
</organism>
<evidence type="ECO:0000313" key="3">
    <source>
        <dbReference type="Proteomes" id="UP000322699"/>
    </source>
</evidence>
<dbReference type="AlphaFoldDB" id="A0A5B1CK07"/>
<sequence length="986" mass="105977" precursor="true">MRETSFYRPLSPWCFAIASALMMWTSVAEGQNQAPPAGPRYWTTQWALDDVDVGKLTRRLGAIGIDTGLDLAGKVSVKLEVGIPTTSLRDAAAYRFDGVLTSPTLEIDGIQLKDFRTAVVYRDGVATLKDLSSKYIDRENDSDLIGEIEGSGSAELVPRGEVTAEARFKKLSLAPVSDIVAKLYRRTATEQLPQSGDFSGEVKFNVPLDTVKNIATYQLEGKFSGRGLKVAGLPAANFDADQVRIEQQVLRVDSFTLTTAPAKGFRNAIRLFGNAAIPLSGTGEFQFRVAGDDVPVDAISGLLAKTKADGKIDFRLVGKGKIEAELETSAWKVEGAIASPGLSVAGVDLGVLEHDISWTPTTFGIIAKRDLADLPKSFRLEKLQCDYAIDAQRLKIDRINASLFGGQVNGSAAIPLDSDGELSAKIKIENVRPTIQLTQAGFASEFSAMISAKLDWQVPVNAIDKPVAHQGRATLKLDEITLGGEKVGELKATASATAGDLTLRGNGTLFDGDLSIDTVANLQAADRWSDVSKRIAKTELEFDGVSLSRLFALVPEVQTDLTGTASGKISIIDWGQEGGIDQHLPNADVVLELKRVSHRSRLLSRSIRLVAKLRRDILGIDSWVGDYAGGTARANGRVYLVDANDRIHPRADLRLSANRVDLQRGLWFLGDTAENFQGLGSMTATMAGVGESIRIRGSVDGRELAFYGLSLGSAHSGLAADANIDRLQWSLRFPSVRSRQGGGQVEGELAISSGRRGGRGIDLASRWRTRRVKLSQLAKQLGQANTPAQGEITGNLSLGGKSVRTVDDLAGRFKFQLAQTRGAAIPGLVGVSRFLGPVSLVGQTFDVGAVEGVIGSGAVVIDEFWLGSDIALIQADGKVFLRSGRMDLNALIATGDYRDIAVNFSQLARRYALRSLLPTSAILSVSELLRDRTVVVRVMGRVNSPIIRLQPIETFREEAARFLLREGQRLIVAGITAEAASSLGSQ</sequence>
<comment type="caution">
    <text evidence="2">The sequence shown here is derived from an EMBL/GenBank/DDBJ whole genome shotgun (WGS) entry which is preliminary data.</text>
</comment>
<reference evidence="2 3" key="1">
    <citation type="submission" date="2019-08" db="EMBL/GenBank/DDBJ databases">
        <title>Deep-cultivation of Planctomycetes and their phenomic and genomic characterization uncovers novel biology.</title>
        <authorList>
            <person name="Wiegand S."/>
            <person name="Jogler M."/>
            <person name="Boedeker C."/>
            <person name="Pinto D."/>
            <person name="Vollmers J."/>
            <person name="Rivas-Marin E."/>
            <person name="Kohn T."/>
            <person name="Peeters S.H."/>
            <person name="Heuer A."/>
            <person name="Rast P."/>
            <person name="Oberbeckmann S."/>
            <person name="Bunk B."/>
            <person name="Jeske O."/>
            <person name="Meyerdierks A."/>
            <person name="Storesund J.E."/>
            <person name="Kallscheuer N."/>
            <person name="Luecker S."/>
            <person name="Lage O.M."/>
            <person name="Pohl T."/>
            <person name="Merkel B.J."/>
            <person name="Hornburger P."/>
            <person name="Mueller R.-W."/>
            <person name="Bruemmer F."/>
            <person name="Labrenz M."/>
            <person name="Spormann A.M."/>
            <person name="Op Den Camp H."/>
            <person name="Overmann J."/>
            <person name="Amann R."/>
            <person name="Jetten M.S.M."/>
            <person name="Mascher T."/>
            <person name="Medema M.H."/>
            <person name="Devos D.P."/>
            <person name="Kaster A.-K."/>
            <person name="Ovreas L."/>
            <person name="Rohde M."/>
            <person name="Galperin M.Y."/>
            <person name="Jogler C."/>
        </authorList>
    </citation>
    <scope>NUCLEOTIDE SEQUENCE [LARGE SCALE GENOMIC DNA]</scope>
    <source>
        <strain evidence="2 3">LF1</strain>
    </source>
</reference>
<name>A0A5B1CK07_9BACT</name>
<dbReference type="Proteomes" id="UP000322699">
    <property type="component" value="Unassembled WGS sequence"/>
</dbReference>
<keyword evidence="3" id="KW-1185">Reference proteome</keyword>
<feature type="chain" id="PRO_5023034627" evidence="1">
    <location>
        <begin position="31"/>
        <end position="986"/>
    </location>
</feature>
<keyword evidence="1" id="KW-0732">Signal</keyword>
<dbReference type="EMBL" id="VRLW01000001">
    <property type="protein sequence ID" value="KAA1261448.1"/>
    <property type="molecule type" value="Genomic_DNA"/>
</dbReference>
<feature type="signal peptide" evidence="1">
    <location>
        <begin position="1"/>
        <end position="30"/>
    </location>
</feature>
<evidence type="ECO:0000313" key="2">
    <source>
        <dbReference type="EMBL" id="KAA1261448.1"/>
    </source>
</evidence>
<proteinExistence type="predicted"/>
<protein>
    <submittedName>
        <fullName evidence="2">Dicarboxylate transport</fullName>
    </submittedName>
</protein>
<gene>
    <name evidence="2" type="ORF">LF1_39980</name>
</gene>
<accession>A0A5B1CK07</accession>
<evidence type="ECO:0000256" key="1">
    <source>
        <dbReference type="SAM" id="SignalP"/>
    </source>
</evidence>